<keyword evidence="1" id="KW-0472">Membrane</keyword>
<keyword evidence="1" id="KW-1133">Transmembrane helix</keyword>
<evidence type="ECO:0008006" key="4">
    <source>
        <dbReference type="Google" id="ProtNLM"/>
    </source>
</evidence>
<accession>A0A2A6E1R3</accession>
<evidence type="ECO:0000256" key="1">
    <source>
        <dbReference type="SAM" id="Phobius"/>
    </source>
</evidence>
<protein>
    <recommendedName>
        <fullName evidence="4">DUF2273 domain-containing protein</fullName>
    </recommendedName>
</protein>
<dbReference type="InterPro" id="IPR018730">
    <property type="entry name" value="DUF2273"/>
</dbReference>
<evidence type="ECO:0000313" key="3">
    <source>
        <dbReference type="Proteomes" id="UP000243688"/>
    </source>
</evidence>
<reference evidence="2 3" key="1">
    <citation type="submission" date="2016-12" db="EMBL/GenBank/DDBJ databases">
        <title>Candidatus Reconcilibacillus cellulovorans genome.</title>
        <authorList>
            <person name="Kolinko S."/>
            <person name="Wu Y.-W."/>
            <person name="Tachea F."/>
            <person name="Denzel E."/>
            <person name="Hiras J."/>
            <person name="Baecker N."/>
            <person name="Chan L.J."/>
            <person name="Eichorst S.A."/>
            <person name="Frey D."/>
            <person name="Adams P.D."/>
            <person name="Pray T."/>
            <person name="Tanjore D."/>
            <person name="Petzold C.J."/>
            <person name="Gladden J.M."/>
            <person name="Simmons B.A."/>
            <person name="Singer S.W."/>
        </authorList>
    </citation>
    <scope>NUCLEOTIDE SEQUENCE [LARGE SCALE GENOMIC DNA]</scope>
    <source>
        <strain evidence="2">JTherm</strain>
    </source>
</reference>
<dbReference type="AlphaFoldDB" id="A0A2A6E1R3"/>
<feature type="transmembrane region" description="Helical" evidence="1">
    <location>
        <begin position="20"/>
        <end position="47"/>
    </location>
</feature>
<gene>
    <name evidence="2" type="ORF">BLM47_05045</name>
</gene>
<keyword evidence="1" id="KW-0812">Transmembrane</keyword>
<proteinExistence type="predicted"/>
<comment type="caution">
    <text evidence="2">The sequence shown here is derived from an EMBL/GenBank/DDBJ whole genome shotgun (WGS) entry which is preliminary data.</text>
</comment>
<organism evidence="2 3">
    <name type="scientific">Candidatus Reconcilbacillus cellulovorans</name>
    <dbReference type="NCBI Taxonomy" id="1906605"/>
    <lineage>
        <taxon>Bacteria</taxon>
        <taxon>Bacillati</taxon>
        <taxon>Bacillota</taxon>
        <taxon>Bacilli</taxon>
        <taxon>Bacillales</taxon>
        <taxon>Paenibacillaceae</taxon>
        <taxon>Candidatus Reconcilbacillus</taxon>
    </lineage>
</organism>
<dbReference type="Proteomes" id="UP000243688">
    <property type="component" value="Unassembled WGS sequence"/>
</dbReference>
<dbReference type="EMBL" id="MOXJ01000008">
    <property type="protein sequence ID" value="PDO10872.1"/>
    <property type="molecule type" value="Genomic_DNA"/>
</dbReference>
<name>A0A2A6E1R3_9BACL</name>
<sequence>MNRDGWLRHAGKIVGLAVGFILGVVYLIGGFWDMLVFGLLLFLGYFFGKRADEGEPPVDWAFWAERLGERWRRFR</sequence>
<evidence type="ECO:0000313" key="2">
    <source>
        <dbReference type="EMBL" id="PDO10872.1"/>
    </source>
</evidence>
<dbReference type="Pfam" id="PF10031">
    <property type="entry name" value="DUF2273"/>
    <property type="match status" value="1"/>
</dbReference>